<feature type="chain" id="PRO_5034795506" evidence="2">
    <location>
        <begin position="23"/>
        <end position="319"/>
    </location>
</feature>
<reference evidence="5" key="1">
    <citation type="submission" date="2025-08" db="UniProtKB">
        <authorList>
            <consortium name="RefSeq"/>
        </authorList>
    </citation>
    <scope>IDENTIFICATION</scope>
</reference>
<dbReference type="RefSeq" id="XP_022107087.1">
    <property type="nucleotide sequence ID" value="XM_022251395.1"/>
</dbReference>
<dbReference type="OMA" id="HAWNAAH"/>
<dbReference type="PRINTS" id="PR00020">
    <property type="entry name" value="MAMDOMAIN"/>
</dbReference>
<protein>
    <submittedName>
        <fullName evidence="5">Neuropilin-1a-like</fullName>
    </submittedName>
</protein>
<feature type="domain" description="MAM" evidence="3">
    <location>
        <begin position="25"/>
        <end position="190"/>
    </location>
</feature>
<dbReference type="PANTHER" id="PTHR23282">
    <property type="entry name" value="APICAL ENDOSOMAL GLYCOPROTEIN PRECURSOR"/>
    <property type="match status" value="1"/>
</dbReference>
<dbReference type="Gene3D" id="2.60.120.200">
    <property type="match status" value="1"/>
</dbReference>
<name>A0A8B7ZPW1_ACAPL</name>
<dbReference type="SMART" id="SM00137">
    <property type="entry name" value="MAM"/>
    <property type="match status" value="1"/>
</dbReference>
<dbReference type="PANTHER" id="PTHR23282:SF101">
    <property type="entry name" value="MAM DOMAIN-CONTAINING PROTEIN"/>
    <property type="match status" value="1"/>
</dbReference>
<dbReference type="InterPro" id="IPR000998">
    <property type="entry name" value="MAM_dom"/>
</dbReference>
<dbReference type="KEGG" id="aplc:110988133"/>
<dbReference type="AlphaFoldDB" id="A0A8B7ZPW1"/>
<dbReference type="OrthoDB" id="9061709at2759"/>
<evidence type="ECO:0000256" key="1">
    <source>
        <dbReference type="SAM" id="Phobius"/>
    </source>
</evidence>
<sequence length="319" mass="34787">MELTTLIVKIVFVCLVFHKAKAIFEICDFETDDDALCGYVQDIDDDFDWQLRQGGTPTPGTGPSYDHTLGVNSTGHYLYIEASGPGVWDVARLLSPTHGPSPGFCLRFFYHMHGEHAGRLSVRLRSGGELATEALWTRKGDHGDEWMEAVVEGRSSSDFEIAFEAKRGEGFKSDIAIDDITLALGFTCGGPVVATSSSEPITDKETTVSISTETPEPINGQQPLVTKQPEVVLTNQPSKGVTSTPLEPIDSHLIIVVLVVGLSFWGVVFTILAVVVLKTRQSRNRKKGNVTYDVIINGANQEEIVMADDENQTSEQSNA</sequence>
<evidence type="ECO:0000259" key="3">
    <source>
        <dbReference type="PROSITE" id="PS50060"/>
    </source>
</evidence>
<dbReference type="Pfam" id="PF00629">
    <property type="entry name" value="MAM"/>
    <property type="match status" value="1"/>
</dbReference>
<dbReference type="PROSITE" id="PS50060">
    <property type="entry name" value="MAM_2"/>
    <property type="match status" value="1"/>
</dbReference>
<evidence type="ECO:0000313" key="5">
    <source>
        <dbReference type="RefSeq" id="XP_022107087.1"/>
    </source>
</evidence>
<keyword evidence="1" id="KW-1133">Transmembrane helix</keyword>
<dbReference type="CDD" id="cd06263">
    <property type="entry name" value="MAM"/>
    <property type="match status" value="1"/>
</dbReference>
<dbReference type="GO" id="GO:0016020">
    <property type="term" value="C:membrane"/>
    <property type="evidence" value="ECO:0007669"/>
    <property type="project" value="InterPro"/>
</dbReference>
<evidence type="ECO:0000313" key="4">
    <source>
        <dbReference type="Proteomes" id="UP000694845"/>
    </source>
</evidence>
<evidence type="ECO:0000256" key="2">
    <source>
        <dbReference type="SAM" id="SignalP"/>
    </source>
</evidence>
<keyword evidence="4" id="KW-1185">Reference proteome</keyword>
<keyword evidence="1" id="KW-0812">Transmembrane</keyword>
<proteinExistence type="predicted"/>
<accession>A0A8B7ZPW1</accession>
<dbReference type="InterPro" id="IPR051560">
    <property type="entry name" value="MAM_domain-containing"/>
</dbReference>
<feature type="transmembrane region" description="Helical" evidence="1">
    <location>
        <begin position="253"/>
        <end position="277"/>
    </location>
</feature>
<dbReference type="GeneID" id="110988133"/>
<dbReference type="Proteomes" id="UP000694845">
    <property type="component" value="Unplaced"/>
</dbReference>
<keyword evidence="1" id="KW-0472">Membrane</keyword>
<gene>
    <name evidence="5" type="primary">LOC110988133</name>
</gene>
<keyword evidence="2" id="KW-0732">Signal</keyword>
<dbReference type="SUPFAM" id="SSF49899">
    <property type="entry name" value="Concanavalin A-like lectins/glucanases"/>
    <property type="match status" value="1"/>
</dbReference>
<feature type="signal peptide" evidence="2">
    <location>
        <begin position="1"/>
        <end position="22"/>
    </location>
</feature>
<dbReference type="InterPro" id="IPR013320">
    <property type="entry name" value="ConA-like_dom_sf"/>
</dbReference>
<organism evidence="4 5">
    <name type="scientific">Acanthaster planci</name>
    <name type="common">Crown-of-thorns starfish</name>
    <dbReference type="NCBI Taxonomy" id="133434"/>
    <lineage>
        <taxon>Eukaryota</taxon>
        <taxon>Metazoa</taxon>
        <taxon>Echinodermata</taxon>
        <taxon>Eleutherozoa</taxon>
        <taxon>Asterozoa</taxon>
        <taxon>Asteroidea</taxon>
        <taxon>Valvatacea</taxon>
        <taxon>Valvatida</taxon>
        <taxon>Acanthasteridae</taxon>
        <taxon>Acanthaster</taxon>
    </lineage>
</organism>